<name>A0A699SID0_TANCI</name>
<gene>
    <name evidence="2" type="ORF">Tci_869059</name>
</gene>
<evidence type="ECO:0000313" key="2">
    <source>
        <dbReference type="EMBL" id="GFC97089.1"/>
    </source>
</evidence>
<proteinExistence type="predicted"/>
<evidence type="ECO:0000256" key="1">
    <source>
        <dbReference type="SAM" id="MobiDB-lite"/>
    </source>
</evidence>
<organism evidence="2">
    <name type="scientific">Tanacetum cinerariifolium</name>
    <name type="common">Dalmatian daisy</name>
    <name type="synonym">Chrysanthemum cinerariifolium</name>
    <dbReference type="NCBI Taxonomy" id="118510"/>
    <lineage>
        <taxon>Eukaryota</taxon>
        <taxon>Viridiplantae</taxon>
        <taxon>Streptophyta</taxon>
        <taxon>Embryophyta</taxon>
        <taxon>Tracheophyta</taxon>
        <taxon>Spermatophyta</taxon>
        <taxon>Magnoliopsida</taxon>
        <taxon>eudicotyledons</taxon>
        <taxon>Gunneridae</taxon>
        <taxon>Pentapetalae</taxon>
        <taxon>asterids</taxon>
        <taxon>campanulids</taxon>
        <taxon>Asterales</taxon>
        <taxon>Asteraceae</taxon>
        <taxon>Asteroideae</taxon>
        <taxon>Anthemideae</taxon>
        <taxon>Anthemidinae</taxon>
        <taxon>Tanacetum</taxon>
    </lineage>
</organism>
<feature type="region of interest" description="Disordered" evidence="1">
    <location>
        <begin position="63"/>
        <end position="89"/>
    </location>
</feature>
<dbReference type="EMBL" id="BKCJ011163974">
    <property type="protein sequence ID" value="GFC97089.1"/>
    <property type="molecule type" value="Genomic_DNA"/>
</dbReference>
<sequence length="89" mass="10146">MYVRVVSKKSSEKFLVLKDANLSLTNSQCSSKSSRSKFLNKLKKLRNSCGDSSALMILLKKDQDKDKIGSKPDKNRKHGEDRKCQKQLQ</sequence>
<reference evidence="2" key="1">
    <citation type="journal article" date="2019" name="Sci. Rep.">
        <title>Draft genome of Tanacetum cinerariifolium, the natural source of mosquito coil.</title>
        <authorList>
            <person name="Yamashiro T."/>
            <person name="Shiraishi A."/>
            <person name="Satake H."/>
            <person name="Nakayama K."/>
        </authorList>
    </citation>
    <scope>NUCLEOTIDE SEQUENCE</scope>
</reference>
<protein>
    <submittedName>
        <fullName evidence="2">Uncharacterized protein</fullName>
    </submittedName>
</protein>
<comment type="caution">
    <text evidence="2">The sequence shown here is derived from an EMBL/GenBank/DDBJ whole genome shotgun (WGS) entry which is preliminary data.</text>
</comment>
<dbReference type="AlphaFoldDB" id="A0A699SID0"/>
<accession>A0A699SID0</accession>